<dbReference type="Pfam" id="PF00587">
    <property type="entry name" value="tRNA-synt_2b"/>
    <property type="match status" value="1"/>
</dbReference>
<evidence type="ECO:0000259" key="9">
    <source>
        <dbReference type="PROSITE" id="PS50862"/>
    </source>
</evidence>
<dbReference type="Proteomes" id="UP001652582">
    <property type="component" value="Chromosome 26"/>
</dbReference>
<dbReference type="GeneID" id="112045692"/>
<dbReference type="SUPFAM" id="SSF52954">
    <property type="entry name" value="Class II aaRS ABD-related"/>
    <property type="match status" value="1"/>
</dbReference>
<dbReference type="InterPro" id="IPR002316">
    <property type="entry name" value="Pro-tRNA-ligase_IIa"/>
</dbReference>
<dbReference type="GO" id="GO:0016874">
    <property type="term" value="F:ligase activity"/>
    <property type="evidence" value="ECO:0007669"/>
    <property type="project" value="UniProtKB-KW"/>
</dbReference>
<dbReference type="SUPFAM" id="SSF55681">
    <property type="entry name" value="Class II aaRS and biotin synthetases"/>
    <property type="match status" value="1"/>
</dbReference>
<name>A0ABM3M360_BICAN</name>
<evidence type="ECO:0000256" key="1">
    <source>
        <dbReference type="ARBA" id="ARBA00012831"/>
    </source>
</evidence>
<dbReference type="InterPro" id="IPR045864">
    <property type="entry name" value="aa-tRNA-synth_II/BPL/LPL"/>
</dbReference>
<gene>
    <name evidence="11" type="primary">LOC112045692</name>
</gene>
<dbReference type="PANTHER" id="PTHR42753">
    <property type="entry name" value="MITOCHONDRIAL RIBOSOME PROTEIN L39/PROLYL-TRNA LIGASE FAMILY MEMBER"/>
    <property type="match status" value="1"/>
</dbReference>
<dbReference type="InterPro" id="IPR004154">
    <property type="entry name" value="Anticodon-bd"/>
</dbReference>
<evidence type="ECO:0000313" key="11">
    <source>
        <dbReference type="RefSeq" id="XP_052745464.1"/>
    </source>
</evidence>
<sequence>MRFVSQIFQPVVSIPKGATIKNIEITCKSQKLLVECGLVRPTSAGLFTILPLARRAISKLENIIHTCLEEVGAQRLSLPCLTSARLWEKSGRLDDVGPELIKVEDRHGKKYLLAPTHEEAIADLFADISPLSYKQLPFLLYQIGNKYRDEHRPKHGLLRAREFSMMDAYSAHATHTCASRAYDTVTEAYRKIFSTLHLPVHRVQAPSGDMGGSLSHEWQLPAQVGEDSLAVCPSCSHAALSTDSSTCQQCGRETKEVNSIEVGHTFVLGSRYSEPLQANYIAADGATASVHMACYGIGITRLLSASIECLSSEKALRWPLAIAPYSALVIGPKEGSKEWLGHGFDRVQAIARQLEQHGFRDDVIVDDRHALTIGKRLVMADRMGYPYIIVCGRGALESPPRYELHRAGGEAPLLLTVGELLHTLRQDRENREIDVEYSETRVGE</sequence>
<keyword evidence="4" id="KW-0067">ATP-binding</keyword>
<keyword evidence="3" id="KW-0547">Nucleotide-binding</keyword>
<comment type="catalytic activity">
    <reaction evidence="8">
        <text>tRNA(Pro) + L-proline + ATP = L-prolyl-tRNA(Pro) + AMP + diphosphate</text>
        <dbReference type="Rhea" id="RHEA:14305"/>
        <dbReference type="Rhea" id="RHEA-COMP:9700"/>
        <dbReference type="Rhea" id="RHEA-COMP:9702"/>
        <dbReference type="ChEBI" id="CHEBI:30616"/>
        <dbReference type="ChEBI" id="CHEBI:33019"/>
        <dbReference type="ChEBI" id="CHEBI:60039"/>
        <dbReference type="ChEBI" id="CHEBI:78442"/>
        <dbReference type="ChEBI" id="CHEBI:78532"/>
        <dbReference type="ChEBI" id="CHEBI:456215"/>
        <dbReference type="EC" id="6.1.1.15"/>
    </reaction>
</comment>
<protein>
    <recommendedName>
        <fullName evidence="1">proline--tRNA ligase</fullName>
        <ecNumber evidence="1">6.1.1.15</ecNumber>
    </recommendedName>
    <alternativeName>
        <fullName evidence="7">Prolyl-tRNA synthetase</fullName>
    </alternativeName>
</protein>
<dbReference type="InterPro" id="IPR002314">
    <property type="entry name" value="aa-tRNA-synt_IIb"/>
</dbReference>
<proteinExistence type="predicted"/>
<dbReference type="PROSITE" id="PS50862">
    <property type="entry name" value="AA_TRNA_LIGASE_II"/>
    <property type="match status" value="1"/>
</dbReference>
<dbReference type="InterPro" id="IPR050062">
    <property type="entry name" value="Pro-tRNA_synthetase"/>
</dbReference>
<evidence type="ECO:0000256" key="3">
    <source>
        <dbReference type="ARBA" id="ARBA00022741"/>
    </source>
</evidence>
<evidence type="ECO:0000256" key="5">
    <source>
        <dbReference type="ARBA" id="ARBA00022917"/>
    </source>
</evidence>
<keyword evidence="5" id="KW-0648">Protein biosynthesis</keyword>
<dbReference type="Pfam" id="PF03129">
    <property type="entry name" value="HGTP_anticodon"/>
    <property type="match status" value="1"/>
</dbReference>
<keyword evidence="10" id="KW-1185">Reference proteome</keyword>
<evidence type="ECO:0000256" key="8">
    <source>
        <dbReference type="ARBA" id="ARBA00047671"/>
    </source>
</evidence>
<reference evidence="11" key="1">
    <citation type="submission" date="2025-08" db="UniProtKB">
        <authorList>
            <consortium name="RefSeq"/>
        </authorList>
    </citation>
    <scope>IDENTIFICATION</scope>
</reference>
<evidence type="ECO:0000313" key="10">
    <source>
        <dbReference type="Proteomes" id="UP001652582"/>
    </source>
</evidence>
<evidence type="ECO:0000256" key="4">
    <source>
        <dbReference type="ARBA" id="ARBA00022840"/>
    </source>
</evidence>
<keyword evidence="2 11" id="KW-0436">Ligase</keyword>
<dbReference type="CDD" id="cd00779">
    <property type="entry name" value="ProRS_core_prok"/>
    <property type="match status" value="1"/>
</dbReference>
<dbReference type="InterPro" id="IPR036621">
    <property type="entry name" value="Anticodon-bd_dom_sf"/>
</dbReference>
<keyword evidence="6" id="KW-0030">Aminoacyl-tRNA synthetase</keyword>
<dbReference type="PRINTS" id="PR01046">
    <property type="entry name" value="TRNASYNTHPRO"/>
</dbReference>
<dbReference type="EC" id="6.1.1.15" evidence="1"/>
<feature type="domain" description="Aminoacyl-transfer RNA synthetases class-II family profile" evidence="9">
    <location>
        <begin position="58"/>
        <end position="319"/>
    </location>
</feature>
<dbReference type="Gene3D" id="3.30.930.10">
    <property type="entry name" value="Bira Bifunctional Protein, Domain 2"/>
    <property type="match status" value="1"/>
</dbReference>
<evidence type="ECO:0000256" key="7">
    <source>
        <dbReference type="ARBA" id="ARBA00029731"/>
    </source>
</evidence>
<evidence type="ECO:0000256" key="6">
    <source>
        <dbReference type="ARBA" id="ARBA00023146"/>
    </source>
</evidence>
<accession>A0ABM3M360</accession>
<dbReference type="InterPro" id="IPR033730">
    <property type="entry name" value="ProRS_core_prok"/>
</dbReference>
<dbReference type="Gene3D" id="3.40.50.800">
    <property type="entry name" value="Anticodon-binding domain"/>
    <property type="match status" value="1"/>
</dbReference>
<dbReference type="PANTHER" id="PTHR42753:SF10">
    <property type="entry name" value="PROLINE--TRNA LIGASE, MITOCHONDRIAL-RELATED"/>
    <property type="match status" value="1"/>
</dbReference>
<dbReference type="RefSeq" id="XP_052745464.1">
    <property type="nucleotide sequence ID" value="XM_052889504.1"/>
</dbReference>
<evidence type="ECO:0000256" key="2">
    <source>
        <dbReference type="ARBA" id="ARBA00022598"/>
    </source>
</evidence>
<dbReference type="InterPro" id="IPR006195">
    <property type="entry name" value="aa-tRNA-synth_II"/>
</dbReference>
<organism evidence="10 11">
    <name type="scientific">Bicyclus anynana</name>
    <name type="common">Squinting bush brown butterfly</name>
    <dbReference type="NCBI Taxonomy" id="110368"/>
    <lineage>
        <taxon>Eukaryota</taxon>
        <taxon>Metazoa</taxon>
        <taxon>Ecdysozoa</taxon>
        <taxon>Arthropoda</taxon>
        <taxon>Hexapoda</taxon>
        <taxon>Insecta</taxon>
        <taxon>Pterygota</taxon>
        <taxon>Neoptera</taxon>
        <taxon>Endopterygota</taxon>
        <taxon>Lepidoptera</taxon>
        <taxon>Glossata</taxon>
        <taxon>Ditrysia</taxon>
        <taxon>Papilionoidea</taxon>
        <taxon>Nymphalidae</taxon>
        <taxon>Satyrinae</taxon>
        <taxon>Satyrini</taxon>
        <taxon>Mycalesina</taxon>
        <taxon>Bicyclus</taxon>
    </lineage>
</organism>